<accession>A0ABM9PIQ7</accession>
<keyword evidence="1" id="KW-0472">Membrane</keyword>
<proteinExistence type="predicted"/>
<keyword evidence="1" id="KW-0812">Transmembrane</keyword>
<evidence type="ECO:0000313" key="3">
    <source>
        <dbReference type="Proteomes" id="UP001497602"/>
    </source>
</evidence>
<name>A0ABM9PIQ7_9FLAO</name>
<gene>
    <name evidence="2" type="ORF">T190115A13A_160031</name>
</gene>
<comment type="caution">
    <text evidence="2">The sequence shown here is derived from an EMBL/GenBank/DDBJ whole genome shotgun (WGS) entry which is preliminary data.</text>
</comment>
<reference evidence="2 3" key="1">
    <citation type="submission" date="2024-05" db="EMBL/GenBank/DDBJ databases">
        <authorList>
            <person name="Duchaud E."/>
        </authorList>
    </citation>
    <scope>NUCLEOTIDE SEQUENCE [LARGE SCALE GENOMIC DNA]</scope>
    <source>
        <strain evidence="2">Ena-SAMPLE-TAB-13-05-2024-13:56:06:370-140305</strain>
    </source>
</reference>
<keyword evidence="1" id="KW-1133">Transmembrane helix</keyword>
<keyword evidence="3" id="KW-1185">Reference proteome</keyword>
<protein>
    <submittedName>
        <fullName evidence="2">Uncharacterized protein</fullName>
    </submittedName>
</protein>
<dbReference type="Proteomes" id="UP001497602">
    <property type="component" value="Unassembled WGS sequence"/>
</dbReference>
<dbReference type="RefSeq" id="WP_348737324.1">
    <property type="nucleotide sequence ID" value="NZ_CAXJRC010000007.1"/>
</dbReference>
<dbReference type="EMBL" id="CAXJRC010000007">
    <property type="protein sequence ID" value="CAL2105498.1"/>
    <property type="molecule type" value="Genomic_DNA"/>
</dbReference>
<evidence type="ECO:0000313" key="2">
    <source>
        <dbReference type="EMBL" id="CAL2105498.1"/>
    </source>
</evidence>
<feature type="transmembrane region" description="Helical" evidence="1">
    <location>
        <begin position="26"/>
        <end position="43"/>
    </location>
</feature>
<sequence>MKNIQRKNIPVSKHVKKFLNYYFPEPYTLMPGDFLGTIFIVLFKKGYRTSVVKKAEACFQINVKKNYLQRFGRVIPWENAVAFNKAIDDIFRKQLFNYMDLNRKLDKDFAKTSMVQFLEEMNITEDDINYDSLYREYKRKKNYPKTSFEMMGETIKKKIKNKMTDLSPKSDRFVP</sequence>
<organism evidence="2 3">
    <name type="scientific">Tenacibaculum vairaonense</name>
    <dbReference type="NCBI Taxonomy" id="3137860"/>
    <lineage>
        <taxon>Bacteria</taxon>
        <taxon>Pseudomonadati</taxon>
        <taxon>Bacteroidota</taxon>
        <taxon>Flavobacteriia</taxon>
        <taxon>Flavobacteriales</taxon>
        <taxon>Flavobacteriaceae</taxon>
        <taxon>Tenacibaculum</taxon>
    </lineage>
</organism>
<evidence type="ECO:0000256" key="1">
    <source>
        <dbReference type="SAM" id="Phobius"/>
    </source>
</evidence>